<keyword evidence="1" id="KW-0328">Glycosyltransferase</keyword>
<keyword evidence="2" id="KW-0808">Transferase</keyword>
<organism evidence="3 4">
    <name type="scientific">Microbacterium memoriense</name>
    <dbReference type="NCBI Taxonomy" id="2978350"/>
    <lineage>
        <taxon>Bacteria</taxon>
        <taxon>Bacillati</taxon>
        <taxon>Actinomycetota</taxon>
        <taxon>Actinomycetes</taxon>
        <taxon>Micrococcales</taxon>
        <taxon>Microbacteriaceae</taxon>
        <taxon>Microbacterium</taxon>
    </lineage>
</organism>
<dbReference type="RefSeq" id="WP_261607180.1">
    <property type="nucleotide sequence ID" value="NZ_JAODOR010000011.1"/>
</dbReference>
<dbReference type="EMBL" id="JAODOR010000011">
    <property type="protein sequence ID" value="MCT9002642.1"/>
    <property type="molecule type" value="Genomic_DNA"/>
</dbReference>
<dbReference type="NCBIfam" id="TIGR00696">
    <property type="entry name" value="wecG_tagA_cpsF"/>
    <property type="match status" value="1"/>
</dbReference>
<dbReference type="InterPro" id="IPR004629">
    <property type="entry name" value="WecG_TagA_CpsF"/>
</dbReference>
<dbReference type="Pfam" id="PF03808">
    <property type="entry name" value="Glyco_tran_WecG"/>
    <property type="match status" value="1"/>
</dbReference>
<protein>
    <submittedName>
        <fullName evidence="3">WecB/TagA/CpsF family glycosyltransferase</fullName>
    </submittedName>
</protein>
<proteinExistence type="predicted"/>
<dbReference type="PANTHER" id="PTHR34136:SF1">
    <property type="entry name" value="UDP-N-ACETYL-D-MANNOSAMINURONIC ACID TRANSFERASE"/>
    <property type="match status" value="1"/>
</dbReference>
<evidence type="ECO:0000313" key="4">
    <source>
        <dbReference type="Proteomes" id="UP001300496"/>
    </source>
</evidence>
<comment type="caution">
    <text evidence="3">The sequence shown here is derived from an EMBL/GenBank/DDBJ whole genome shotgun (WGS) entry which is preliminary data.</text>
</comment>
<reference evidence="3 4" key="1">
    <citation type="journal article" date="2024" name="Int. J. Syst. Evol. Microbiol.">
        <title>Microbacterium memoriense sp. nov., a member of the Actinomycetota from marine beach sediment of the north coast of Portugal.</title>
        <authorList>
            <person name="Santos J.D.N.D."/>
            <person name="Klimek D."/>
            <person name="Calusinska M."/>
            <person name="Lobo-da-Cunha A."/>
            <person name="Catita J."/>
            <person name="Goncalves H."/>
            <person name="Gonzalez I."/>
            <person name="Lage O.M."/>
        </authorList>
    </citation>
    <scope>NUCLEOTIDE SEQUENCE [LARGE SCALE GENOMIC DNA]</scope>
    <source>
        <strain evidence="3 4">PMIC_1C1B</strain>
    </source>
</reference>
<accession>A0ABT2PDD5</accession>
<dbReference type="PANTHER" id="PTHR34136">
    <property type="match status" value="1"/>
</dbReference>
<sequence length="294" mass="31804">MSRPAIVLNPSLPTRRRQTSALATGAPLSVGDDYAQLEAISIGRSPVHLVDERATRLVIARALHERDAPPLAVCSINLDHVHHFAHAHDDFGGTGSVRWLNLIDGAPIATQARRMTGVSYPRLAGSDIIGGILTDLSTAGLAVAVVGGSAEVTASLRQRLASDYPGVRFAGHWTPERSTLSSQAECVALCDELRATQADVILVCLGKPRQERWIAEYGPQTGAAALLAFGAVVDFLAGRVSRAPRWVSRVGVEWMWRLMLEPRRLAKRYLVDGPPAYLAVRRSRLSPDSRSRAT</sequence>
<dbReference type="CDD" id="cd06533">
    <property type="entry name" value="Glyco_transf_WecG_TagA"/>
    <property type="match status" value="1"/>
</dbReference>
<evidence type="ECO:0000256" key="1">
    <source>
        <dbReference type="ARBA" id="ARBA00022676"/>
    </source>
</evidence>
<gene>
    <name evidence="3" type="ORF">N4R40_09735</name>
</gene>
<keyword evidence="4" id="KW-1185">Reference proteome</keyword>
<name>A0ABT2PDD5_9MICO</name>
<evidence type="ECO:0000256" key="2">
    <source>
        <dbReference type="ARBA" id="ARBA00022679"/>
    </source>
</evidence>
<dbReference type="Proteomes" id="UP001300496">
    <property type="component" value="Unassembled WGS sequence"/>
</dbReference>
<evidence type="ECO:0000313" key="3">
    <source>
        <dbReference type="EMBL" id="MCT9002642.1"/>
    </source>
</evidence>